<gene>
    <name evidence="1" type="ORF">J2S18_001913</name>
</gene>
<protein>
    <recommendedName>
        <fullName evidence="3">Transcriptional regulator</fullName>
    </recommendedName>
</protein>
<organism evidence="1 2">
    <name type="scientific">Eubacterium multiforme</name>
    <dbReference type="NCBI Taxonomy" id="83339"/>
    <lineage>
        <taxon>Bacteria</taxon>
        <taxon>Bacillati</taxon>
        <taxon>Bacillota</taxon>
        <taxon>Clostridia</taxon>
        <taxon>Eubacteriales</taxon>
        <taxon>Eubacteriaceae</taxon>
        <taxon>Eubacterium</taxon>
    </lineage>
</organism>
<name>A0ABT9UUH0_9FIRM</name>
<comment type="caution">
    <text evidence="1">The sequence shown here is derived from an EMBL/GenBank/DDBJ whole genome shotgun (WGS) entry which is preliminary data.</text>
</comment>
<evidence type="ECO:0000313" key="1">
    <source>
        <dbReference type="EMBL" id="MDQ0149977.1"/>
    </source>
</evidence>
<proteinExistence type="predicted"/>
<evidence type="ECO:0000313" key="2">
    <source>
        <dbReference type="Proteomes" id="UP001228504"/>
    </source>
</evidence>
<dbReference type="EMBL" id="JAUSUF010000006">
    <property type="protein sequence ID" value="MDQ0149977.1"/>
    <property type="molecule type" value="Genomic_DNA"/>
</dbReference>
<sequence length="414" mass="47443">MNIAIIGTDESANKIIYILKENYKDINFISFTQEEAKDFSHIIKRLPNDIDGIMATGIGVYHQLISNFSFLCPISYFKRGNIGLIKSFLDCDRDGNSLKDSSISIDIIDNDILEEVIDELDIKINRIFHFESDIKKEEDYYLKQHLDLYYKGKINYIFTAFGYVYNLLKKIGLPVYRIQASSIDIKEGFKYFLNEIRCSKADEKALLIHKINIENGNDVSSFISDYSKQIEGFMLKNNSTYMIISNKGYYDDELCLSRARKLIDYINEKDLSSNIKIGLGTGATVYKSIENCDFALKNCTNDSHIVLYNGKIQKNFNKNTTTLNYLSDKDITYIANKTGLSSSHIRDIDIAVKSLNRNKFTSNELANILGLTNRSANRIAKTLVEFGYAEYMENIKSKIGRPKNTIKMKLETLE</sequence>
<dbReference type="Proteomes" id="UP001228504">
    <property type="component" value="Unassembled WGS sequence"/>
</dbReference>
<keyword evidence="2" id="KW-1185">Reference proteome</keyword>
<dbReference type="RefSeq" id="WP_307486196.1">
    <property type="nucleotide sequence ID" value="NZ_JAUSUF010000006.1"/>
</dbReference>
<reference evidence="1 2" key="1">
    <citation type="submission" date="2023-07" db="EMBL/GenBank/DDBJ databases">
        <title>Genomic Encyclopedia of Type Strains, Phase IV (KMG-IV): sequencing the most valuable type-strain genomes for metagenomic binning, comparative biology and taxonomic classification.</title>
        <authorList>
            <person name="Goeker M."/>
        </authorList>
    </citation>
    <scope>NUCLEOTIDE SEQUENCE [LARGE SCALE GENOMIC DNA]</scope>
    <source>
        <strain evidence="1 2">DSM 20694</strain>
    </source>
</reference>
<evidence type="ECO:0008006" key="3">
    <source>
        <dbReference type="Google" id="ProtNLM"/>
    </source>
</evidence>
<accession>A0ABT9UUH0</accession>